<proteinExistence type="predicted"/>
<keyword evidence="1" id="KW-0732">Signal</keyword>
<dbReference type="Proteomes" id="UP000461409">
    <property type="component" value="Unassembled WGS sequence"/>
</dbReference>
<evidence type="ECO:0000313" key="2">
    <source>
        <dbReference type="EMBL" id="MWV28721.1"/>
    </source>
</evidence>
<organism evidence="2 3">
    <name type="scientific">Aurantiacibacter rhizosphaerae</name>
    <dbReference type="NCBI Taxonomy" id="2691582"/>
    <lineage>
        <taxon>Bacteria</taxon>
        <taxon>Pseudomonadati</taxon>
        <taxon>Pseudomonadota</taxon>
        <taxon>Alphaproteobacteria</taxon>
        <taxon>Sphingomonadales</taxon>
        <taxon>Erythrobacteraceae</taxon>
        <taxon>Aurantiacibacter</taxon>
    </lineage>
</organism>
<reference evidence="2 3" key="1">
    <citation type="submission" date="2019-12" db="EMBL/GenBank/DDBJ databases">
        <authorList>
            <person name="Lee S.D."/>
        </authorList>
    </citation>
    <scope>NUCLEOTIDE SEQUENCE [LARGE SCALE GENOMIC DNA]</scope>
    <source>
        <strain evidence="2 3">GH3-10</strain>
    </source>
</reference>
<name>A0A844XDT7_9SPHN</name>
<evidence type="ECO:0000256" key="1">
    <source>
        <dbReference type="SAM" id="SignalP"/>
    </source>
</evidence>
<reference evidence="2 3" key="2">
    <citation type="submission" date="2020-02" db="EMBL/GenBank/DDBJ databases">
        <title>Erythrobacter dongmakensis sp. nov., isolated from a tidal mudflat.</title>
        <authorList>
            <person name="Kim I.S."/>
        </authorList>
    </citation>
    <scope>NUCLEOTIDE SEQUENCE [LARGE SCALE GENOMIC DNA]</scope>
    <source>
        <strain evidence="2 3">GH3-10</strain>
    </source>
</reference>
<sequence length="269" mass="29269">MMIRKTAFALFGAATLALSPVAAIAQDDPDMEQLAMLGTMFEVEPLTPEQEARLPMARGVVEKILPEGAMMEVMGSAFNGVLGPILEMTNEDEGAALQGALGYAPEELAIGEDASAEILKMIDPAWRERNQAISTMTQTMMSDMMTRMEPIMRNVMSELYAIHFTQEELVDIDGFFSTPSGLSYARQSYAMAGDPRIMAAMFSEPDLLFGSFAQMPAMMEEALADVPQMRSYAELSETDRARLMKLTGLSAEALEEAMQAAAETSAIGM</sequence>
<evidence type="ECO:0000313" key="3">
    <source>
        <dbReference type="Proteomes" id="UP000461409"/>
    </source>
</evidence>
<gene>
    <name evidence="2" type="ORF">GRF63_12475</name>
</gene>
<feature type="signal peptide" evidence="1">
    <location>
        <begin position="1"/>
        <end position="25"/>
    </location>
</feature>
<protein>
    <submittedName>
        <fullName evidence="2">DUF2059 domain-containing protein</fullName>
    </submittedName>
</protein>
<dbReference type="AlphaFoldDB" id="A0A844XDT7"/>
<comment type="caution">
    <text evidence="2">The sequence shown here is derived from an EMBL/GenBank/DDBJ whole genome shotgun (WGS) entry which is preliminary data.</text>
</comment>
<accession>A0A844XDT7</accession>
<dbReference type="EMBL" id="WUBR01000003">
    <property type="protein sequence ID" value="MWV28721.1"/>
    <property type="molecule type" value="Genomic_DNA"/>
</dbReference>
<feature type="chain" id="PRO_5032654356" evidence="1">
    <location>
        <begin position="26"/>
        <end position="269"/>
    </location>
</feature>
<keyword evidence="3" id="KW-1185">Reference proteome</keyword>